<name>A0A6I9W7G3_9HYME</name>
<proteinExistence type="predicted"/>
<evidence type="ECO:0000313" key="2">
    <source>
        <dbReference type="RefSeq" id="XP_011634583.1"/>
    </source>
</evidence>
<dbReference type="Proteomes" id="UP000504615">
    <property type="component" value="Unplaced"/>
</dbReference>
<keyword evidence="1" id="KW-1185">Reference proteome</keyword>
<dbReference type="AlphaFoldDB" id="A0A6I9W7G3"/>
<dbReference type="KEGG" id="pbar:105425486"/>
<reference evidence="2" key="1">
    <citation type="submission" date="2025-08" db="UniProtKB">
        <authorList>
            <consortium name="RefSeq"/>
        </authorList>
    </citation>
    <scope>IDENTIFICATION</scope>
</reference>
<gene>
    <name evidence="2" type="primary">LOC105425486</name>
</gene>
<dbReference type="RefSeq" id="XP_011634583.1">
    <property type="nucleotide sequence ID" value="XM_011636281.2"/>
</dbReference>
<protein>
    <submittedName>
        <fullName evidence="2">Uncharacterized protein LOC105425486</fullName>
    </submittedName>
</protein>
<organism evidence="1 2">
    <name type="scientific">Pogonomyrmex barbatus</name>
    <name type="common">red harvester ant</name>
    <dbReference type="NCBI Taxonomy" id="144034"/>
    <lineage>
        <taxon>Eukaryota</taxon>
        <taxon>Metazoa</taxon>
        <taxon>Ecdysozoa</taxon>
        <taxon>Arthropoda</taxon>
        <taxon>Hexapoda</taxon>
        <taxon>Insecta</taxon>
        <taxon>Pterygota</taxon>
        <taxon>Neoptera</taxon>
        <taxon>Endopterygota</taxon>
        <taxon>Hymenoptera</taxon>
        <taxon>Apocrita</taxon>
        <taxon>Aculeata</taxon>
        <taxon>Formicoidea</taxon>
        <taxon>Formicidae</taxon>
        <taxon>Myrmicinae</taxon>
        <taxon>Pogonomyrmex</taxon>
    </lineage>
</organism>
<sequence>MLCNHVMPSCEYSVGVQKTCTSGVARAVPFCTVRVLGAHSILPNEKRYYPTFVSTVGWCLSMSIGSASSRKSRYGMARRETVIARTSRIPIGITSPARRCGYGEVPSVVYIVRIRRDHKLSKAPQSYFYAKVERPIRHRDACAHMVT</sequence>
<accession>A0A6I9W7G3</accession>
<dbReference type="GeneID" id="105425486"/>
<evidence type="ECO:0000313" key="1">
    <source>
        <dbReference type="Proteomes" id="UP000504615"/>
    </source>
</evidence>